<dbReference type="InterPro" id="IPR002318">
    <property type="entry name" value="Ala-tRNA-lgiase_IIc"/>
</dbReference>
<evidence type="ECO:0000256" key="15">
    <source>
        <dbReference type="SAM" id="Coils"/>
    </source>
</evidence>
<dbReference type="FunFam" id="3.30.980.10:FF:000004">
    <property type="entry name" value="Alanine--tRNA ligase, cytoplasmic"/>
    <property type="match status" value="1"/>
</dbReference>
<dbReference type="GO" id="GO:0008270">
    <property type="term" value="F:zinc ion binding"/>
    <property type="evidence" value="ECO:0007669"/>
    <property type="project" value="UniProtKB-UniRule"/>
</dbReference>
<evidence type="ECO:0000256" key="9">
    <source>
        <dbReference type="ARBA" id="ARBA00022884"/>
    </source>
</evidence>
<dbReference type="SUPFAM" id="SSF55186">
    <property type="entry name" value="ThrRS/AlaRS common domain"/>
    <property type="match status" value="1"/>
</dbReference>
<dbReference type="InterPro" id="IPR050058">
    <property type="entry name" value="Ala-tRNA_ligase"/>
</dbReference>
<dbReference type="Gene3D" id="2.40.30.130">
    <property type="match status" value="1"/>
</dbReference>
<dbReference type="InterPro" id="IPR018163">
    <property type="entry name" value="Thr/Ala-tRNA-synth_IIc_edit"/>
</dbReference>
<comment type="similarity">
    <text evidence="1 14">Belongs to the class-II aminoacyl-tRNA synthetase family.</text>
</comment>
<dbReference type="NCBIfam" id="TIGR00344">
    <property type="entry name" value="alaS"/>
    <property type="match status" value="1"/>
</dbReference>
<dbReference type="Pfam" id="PF01411">
    <property type="entry name" value="tRNA-synt_2c"/>
    <property type="match status" value="1"/>
</dbReference>
<evidence type="ECO:0000256" key="5">
    <source>
        <dbReference type="ARBA" id="ARBA00022723"/>
    </source>
</evidence>
<dbReference type="SMART" id="SM00863">
    <property type="entry name" value="tRNA_SAD"/>
    <property type="match status" value="1"/>
</dbReference>
<sequence length="868" mass="101921">MKKLSAKEIREIWLNFFKNKKHHKISSASLVPYQDPSVLWINAGITPLKKYFDGTKKPLFTKIVNIQKCLRTNDIDNVGKTDIHHTFFEMLGNFSIGDYFKKEAIDLSYELLTSQSFFCIDPKKLYITYFEQDSETYHLWIQKGINFQNLIPLKNNFWEIGEGPCGPCTEIFFDRGEQYDHRGKELIKKNIPNNRFIEIWNIVFSQYNAKINVERSHYQELISKNIDTGAGLERLACIFQQTKTNFETDLFLPIIKKIALISHINYQNQESFKIISDHVKSLVFGINDGVILDNNGRGYVLKRILRKALLQGHFLGLQKPFLYKLVSNVVDIYKSFYHFTISKIDFIEKIIKSEEEKFFINLKMGETYFFQLIQNNNISGENFFKLYDTYGIPREIILEYAKKNKIQINLKEFEIFLEKQKTLSRSQIDKTKYNIQKKNNIFFNFQEKSEFVGYQNFEIKTKVIKICDQAIILKKTPFYATMGGQIGDKGWINDIPVLEVTKLPNGQHLHHLQKNIFSEGQEIFAKIDLEKRKQISLNHTATHLLYDAMKITLGEHVKQKGSYLNEKFLRFDFNHYENINEEQLLKIENQVNSWIEKKYPIITKNMNFEKAQKINAHFLDDNHYPEQVRVIQIGDNISLQICGGTHANNTKKLKKFAIISYNLIGSGIHRIEATTDQNIDFALKQKIELFIEEENNIINKINQLKNNNDFIIEDFSSIRNNSFNSYQNILDYKKQLQHLRKKSEIIQKEIIQKQSQIILKKANLFIPIKIEKNLLITIKEEIPINIRKILLEHLFNKLKTDFLCLCFEQKTKFNFLCKSKTIDVSCFINEIKKIIDIKGGGNKNFGQGNCSDINKIHKFLENWKSCIL</sequence>
<gene>
    <name evidence="14 17" type="primary">alaS</name>
    <name evidence="17" type="ORF">MDPP_00263</name>
</gene>
<dbReference type="Pfam" id="PF07973">
    <property type="entry name" value="tRNA_SAD"/>
    <property type="match status" value="1"/>
</dbReference>
<evidence type="ECO:0000256" key="6">
    <source>
        <dbReference type="ARBA" id="ARBA00022741"/>
    </source>
</evidence>
<evidence type="ECO:0000256" key="4">
    <source>
        <dbReference type="ARBA" id="ARBA00022598"/>
    </source>
</evidence>
<keyword evidence="18" id="KW-1185">Reference proteome</keyword>
<dbReference type="InterPro" id="IPR009000">
    <property type="entry name" value="Transl_B-barrel_sf"/>
</dbReference>
<evidence type="ECO:0000256" key="3">
    <source>
        <dbReference type="ARBA" id="ARBA00022555"/>
    </source>
</evidence>
<dbReference type="InterPro" id="IPR018164">
    <property type="entry name" value="Ala-tRNA-synth_IIc_N"/>
</dbReference>
<dbReference type="GO" id="GO:0004813">
    <property type="term" value="F:alanine-tRNA ligase activity"/>
    <property type="evidence" value="ECO:0007669"/>
    <property type="project" value="UniProtKB-UniRule"/>
</dbReference>
<proteinExistence type="inferred from homology"/>
<dbReference type="GO" id="GO:0005829">
    <property type="term" value="C:cytosol"/>
    <property type="evidence" value="ECO:0007669"/>
    <property type="project" value="TreeGrafter"/>
</dbReference>
<feature type="coiled-coil region" evidence="15">
    <location>
        <begin position="687"/>
        <end position="749"/>
    </location>
</feature>
<comment type="cofactor">
    <cofactor evidence="14">
        <name>Zn(2+)</name>
        <dbReference type="ChEBI" id="CHEBI:29105"/>
    </cofactor>
    <text evidence="14">Binds 1 zinc ion per subunit.</text>
</comment>
<comment type="domain">
    <text evidence="14">Consists of three domains; the N-terminal catalytic domain, the editing domain and the C-terminal C-Ala domain. The editing domain removes incorrectly charged amino acids, while the C-Ala domain, along with tRNA(Ala), serves as a bridge to cooperatively bring together the editing and aminoacylation centers thus stimulating deacylation of misacylated tRNAs.</text>
</comment>
<dbReference type="AlphaFoldDB" id="A0A559KJ81"/>
<dbReference type="InterPro" id="IPR012947">
    <property type="entry name" value="tRNA_SAD"/>
</dbReference>
<reference evidence="17 18" key="1">
    <citation type="submission" date="2019-06" db="EMBL/GenBank/DDBJ databases">
        <title>Draft Genome Sequence of Candidatus Phytoplasma pini-Related Strain MDPP: A Resource for Comparative Genomics of Gymnosperm-infecting Phytoplasmas.</title>
        <authorList>
            <person name="Cai W."/>
            <person name="Costanzo S."/>
            <person name="Shao J."/>
            <person name="Zhao Y."/>
            <person name="Davis R."/>
        </authorList>
    </citation>
    <scope>NUCLEOTIDE SEQUENCE [LARGE SCALE GENOMIC DNA]</scope>
    <source>
        <strain evidence="17 18">MDPP</strain>
    </source>
</reference>
<dbReference type="Proteomes" id="UP000320078">
    <property type="component" value="Unassembled WGS sequence"/>
</dbReference>
<feature type="binding site" evidence="14">
    <location>
        <position position="543"/>
    </location>
    <ligand>
        <name>Zn(2+)</name>
        <dbReference type="ChEBI" id="CHEBI:29105"/>
    </ligand>
</feature>
<keyword evidence="3 14" id="KW-0820">tRNA-binding</keyword>
<dbReference type="InterPro" id="IPR023033">
    <property type="entry name" value="Ala_tRNA_ligase_euk/bac"/>
</dbReference>
<evidence type="ECO:0000256" key="1">
    <source>
        <dbReference type="ARBA" id="ARBA00008226"/>
    </source>
</evidence>
<dbReference type="FunFam" id="3.30.930.10:FF:000046">
    <property type="entry name" value="Alanine--tRNA ligase"/>
    <property type="match status" value="1"/>
</dbReference>
<dbReference type="EMBL" id="VIAE01000006">
    <property type="protein sequence ID" value="TVY12195.1"/>
    <property type="molecule type" value="Genomic_DNA"/>
</dbReference>
<keyword evidence="2 14" id="KW-0963">Cytoplasm</keyword>
<evidence type="ECO:0000256" key="12">
    <source>
        <dbReference type="ARBA" id="ARBA00024779"/>
    </source>
</evidence>
<keyword evidence="5 14" id="KW-0479">Metal-binding</keyword>
<dbReference type="PROSITE" id="PS50860">
    <property type="entry name" value="AA_TRNA_LIGASE_II_ALA"/>
    <property type="match status" value="1"/>
</dbReference>
<evidence type="ECO:0000313" key="18">
    <source>
        <dbReference type="Proteomes" id="UP000320078"/>
    </source>
</evidence>
<comment type="catalytic activity">
    <reaction evidence="13 14">
        <text>tRNA(Ala) + L-alanine + ATP = L-alanyl-tRNA(Ala) + AMP + diphosphate</text>
        <dbReference type="Rhea" id="RHEA:12540"/>
        <dbReference type="Rhea" id="RHEA-COMP:9657"/>
        <dbReference type="Rhea" id="RHEA-COMP:9923"/>
        <dbReference type="ChEBI" id="CHEBI:30616"/>
        <dbReference type="ChEBI" id="CHEBI:33019"/>
        <dbReference type="ChEBI" id="CHEBI:57972"/>
        <dbReference type="ChEBI" id="CHEBI:78442"/>
        <dbReference type="ChEBI" id="CHEBI:78497"/>
        <dbReference type="ChEBI" id="CHEBI:456215"/>
        <dbReference type="EC" id="6.1.1.7"/>
    </reaction>
</comment>
<dbReference type="OrthoDB" id="9803884at2"/>
<keyword evidence="11 14" id="KW-0030">Aminoacyl-tRNA synthetase</keyword>
<feature type="domain" description="Alanyl-transfer RNA synthetases family profile" evidence="16">
    <location>
        <begin position="4"/>
        <end position="685"/>
    </location>
</feature>
<dbReference type="CDD" id="cd00673">
    <property type="entry name" value="AlaRS_core"/>
    <property type="match status" value="1"/>
</dbReference>
<organism evidence="17 18">
    <name type="scientific">Candidatus Phytoplasma pini</name>
    <dbReference type="NCBI Taxonomy" id="267362"/>
    <lineage>
        <taxon>Bacteria</taxon>
        <taxon>Bacillati</taxon>
        <taxon>Mycoplasmatota</taxon>
        <taxon>Mollicutes</taxon>
        <taxon>Acholeplasmatales</taxon>
        <taxon>Acholeplasmataceae</taxon>
        <taxon>Candidatus Phytoplasma</taxon>
    </lineage>
</organism>
<keyword evidence="9 14" id="KW-0694">RNA-binding</keyword>
<dbReference type="InterPro" id="IPR045864">
    <property type="entry name" value="aa-tRNA-synth_II/BPL/LPL"/>
</dbReference>
<protein>
    <recommendedName>
        <fullName evidence="14">Alanine--tRNA ligase</fullName>
        <ecNumber evidence="14">6.1.1.7</ecNumber>
    </recommendedName>
    <alternativeName>
        <fullName evidence="14">Alanyl-tRNA synthetase</fullName>
        <shortName evidence="14">AlaRS</shortName>
    </alternativeName>
</protein>
<evidence type="ECO:0000256" key="11">
    <source>
        <dbReference type="ARBA" id="ARBA00023146"/>
    </source>
</evidence>
<evidence type="ECO:0000256" key="14">
    <source>
        <dbReference type="HAMAP-Rule" id="MF_00036"/>
    </source>
</evidence>
<dbReference type="SUPFAM" id="SSF101353">
    <property type="entry name" value="Putative anticodon-binding domain of alanyl-tRNA synthetase (AlaRS)"/>
    <property type="match status" value="1"/>
</dbReference>
<dbReference type="SUPFAM" id="SSF50447">
    <property type="entry name" value="Translation proteins"/>
    <property type="match status" value="1"/>
</dbReference>
<feature type="binding site" evidence="14">
    <location>
        <position position="646"/>
    </location>
    <ligand>
        <name>Zn(2+)</name>
        <dbReference type="ChEBI" id="CHEBI:29105"/>
    </ligand>
</feature>
<keyword evidence="8 14" id="KW-0067">ATP-binding</keyword>
<name>A0A559KJ81_9MOLU</name>
<dbReference type="Gene3D" id="3.30.54.20">
    <property type="match status" value="1"/>
</dbReference>
<dbReference type="HAMAP" id="MF_00036_B">
    <property type="entry name" value="Ala_tRNA_synth_B"/>
    <property type="match status" value="1"/>
</dbReference>
<dbReference type="RefSeq" id="WP_144658437.1">
    <property type="nucleotide sequence ID" value="NZ_VIAE01000006.1"/>
</dbReference>
<dbReference type="InterPro" id="IPR018162">
    <property type="entry name" value="Ala-tRNA-ligase_IIc_anticod-bd"/>
</dbReference>
<evidence type="ECO:0000313" key="17">
    <source>
        <dbReference type="EMBL" id="TVY12195.1"/>
    </source>
</evidence>
<evidence type="ECO:0000259" key="16">
    <source>
        <dbReference type="PROSITE" id="PS50860"/>
    </source>
</evidence>
<dbReference type="Gene3D" id="3.30.930.10">
    <property type="entry name" value="Bira Bifunctional Protein, Domain 2"/>
    <property type="match status" value="1"/>
</dbReference>
<keyword evidence="6 14" id="KW-0547">Nucleotide-binding</keyword>
<dbReference type="GO" id="GO:0006419">
    <property type="term" value="P:alanyl-tRNA aminoacylation"/>
    <property type="evidence" value="ECO:0007669"/>
    <property type="project" value="UniProtKB-UniRule"/>
</dbReference>
<feature type="binding site" evidence="14">
    <location>
        <position position="642"/>
    </location>
    <ligand>
        <name>Zn(2+)</name>
        <dbReference type="ChEBI" id="CHEBI:29105"/>
    </ligand>
</feature>
<dbReference type="GO" id="GO:0005524">
    <property type="term" value="F:ATP binding"/>
    <property type="evidence" value="ECO:0007669"/>
    <property type="project" value="UniProtKB-UniRule"/>
</dbReference>
<dbReference type="PRINTS" id="PR00980">
    <property type="entry name" value="TRNASYNTHALA"/>
</dbReference>
<dbReference type="InterPro" id="IPR018165">
    <property type="entry name" value="Ala-tRNA-synth_IIc_core"/>
</dbReference>
<evidence type="ECO:0000256" key="8">
    <source>
        <dbReference type="ARBA" id="ARBA00022840"/>
    </source>
</evidence>
<evidence type="ECO:0000256" key="2">
    <source>
        <dbReference type="ARBA" id="ARBA00022490"/>
    </source>
</evidence>
<keyword evidence="4 14" id="KW-0436">Ligase</keyword>
<evidence type="ECO:0000256" key="7">
    <source>
        <dbReference type="ARBA" id="ARBA00022833"/>
    </source>
</evidence>
<comment type="function">
    <text evidence="12 14">Catalyzes the attachment of alanine to tRNA(Ala) in a two-step reaction: alanine is first activated by ATP to form Ala-AMP and then transferred to the acceptor end of tRNA(Ala). Also edits incorrectly charged Ser-tRNA(Ala) and Gly-tRNA(Ala) via its editing domain.</text>
</comment>
<dbReference type="PANTHER" id="PTHR11777">
    <property type="entry name" value="ALANYL-TRNA SYNTHETASE"/>
    <property type="match status" value="1"/>
</dbReference>
<comment type="caution">
    <text evidence="17">The sequence shown here is derived from an EMBL/GenBank/DDBJ whole genome shotgun (WGS) entry which is preliminary data.</text>
</comment>
<keyword evidence="7 14" id="KW-0862">Zinc</keyword>
<evidence type="ECO:0000256" key="10">
    <source>
        <dbReference type="ARBA" id="ARBA00022917"/>
    </source>
</evidence>
<accession>A0A559KJ81</accession>
<keyword evidence="10 14" id="KW-0648">Protein biosynthesis</keyword>
<evidence type="ECO:0000256" key="13">
    <source>
        <dbReference type="ARBA" id="ARBA00048300"/>
    </source>
</evidence>
<dbReference type="PANTHER" id="PTHR11777:SF9">
    <property type="entry name" value="ALANINE--TRNA LIGASE, CYTOPLASMIC"/>
    <property type="match status" value="1"/>
</dbReference>
<dbReference type="EC" id="6.1.1.7" evidence="14"/>
<dbReference type="Gene3D" id="3.10.310.40">
    <property type="match status" value="1"/>
</dbReference>
<feature type="binding site" evidence="14">
    <location>
        <position position="539"/>
    </location>
    <ligand>
        <name>Zn(2+)</name>
        <dbReference type="ChEBI" id="CHEBI:29105"/>
    </ligand>
</feature>
<dbReference type="SUPFAM" id="SSF55681">
    <property type="entry name" value="Class II aaRS and biotin synthetases"/>
    <property type="match status" value="1"/>
</dbReference>
<comment type="subcellular location">
    <subcellularLocation>
        <location evidence="14">Cytoplasm</location>
    </subcellularLocation>
</comment>
<keyword evidence="15" id="KW-0175">Coiled coil</keyword>
<dbReference type="GO" id="GO:0002161">
    <property type="term" value="F:aminoacyl-tRNA deacylase activity"/>
    <property type="evidence" value="ECO:0007669"/>
    <property type="project" value="TreeGrafter"/>
</dbReference>
<dbReference type="Gene3D" id="3.30.980.10">
    <property type="entry name" value="Threonyl-trna Synthetase, Chain A, domain 2"/>
    <property type="match status" value="1"/>
</dbReference>
<dbReference type="GO" id="GO:0000049">
    <property type="term" value="F:tRNA binding"/>
    <property type="evidence" value="ECO:0007669"/>
    <property type="project" value="UniProtKB-KW"/>
</dbReference>